<dbReference type="GO" id="GO:0022857">
    <property type="term" value="F:transmembrane transporter activity"/>
    <property type="evidence" value="ECO:0007669"/>
    <property type="project" value="InterPro"/>
</dbReference>
<dbReference type="GO" id="GO:0016020">
    <property type="term" value="C:membrane"/>
    <property type="evidence" value="ECO:0000318"/>
    <property type="project" value="GO_Central"/>
</dbReference>
<dbReference type="Pfam" id="PF07690">
    <property type="entry name" value="MFS_1"/>
    <property type="match status" value="1"/>
</dbReference>
<dbReference type="OMA" id="STICWTG"/>
<reference evidence="7" key="3">
    <citation type="submission" date="2025-08" db="UniProtKB">
        <authorList>
            <consortium name="Ensembl"/>
        </authorList>
    </citation>
    <scope>IDENTIFICATION</scope>
</reference>
<dbReference type="InterPro" id="IPR049680">
    <property type="entry name" value="FLVCR1-2_SLC49-like"/>
</dbReference>
<dbReference type="Ensembl" id="ENSCINT00000013081.3">
    <property type="protein sequence ID" value="ENSCINP00000013081.3"/>
    <property type="gene ID" value="ENSCING00000006347.3"/>
</dbReference>
<feature type="transmembrane region" description="Helical" evidence="5">
    <location>
        <begin position="166"/>
        <end position="186"/>
    </location>
</feature>
<feature type="transmembrane region" description="Helical" evidence="5">
    <location>
        <begin position="120"/>
        <end position="145"/>
    </location>
</feature>
<evidence type="ECO:0000256" key="1">
    <source>
        <dbReference type="ARBA" id="ARBA00004141"/>
    </source>
</evidence>
<sequence length="460" mass="49662">MNNLDQSPGSGESQIGLTERSFKVYKRRWFLLSTLCVLNISNAMIWLTFGPVAYKASEFYKTNLDTINWLSVVFMITGIPCGICATWLIDTIGLRFSIILSAWLNCIGCVIRVISAIDGILPSAMIPLVFVGQVIAAFAQPFMLFAPTKLAALWFKEDQRAVANMLATIANPLGIMLAGITSPVLAKTKDDILYMLCIQCIPAGVATLMATFGWWSSAPPTPPSSSAQTESEPFRQGMKALFKNFRYLLLAWTVGAGIALFSVLTTLLSQILCPWGYTDSYVGLICVSTMIGAGFVGSGIAGVIVDKTKRFIEVTKVGFTLGVSALIVFGIFHNHVNESALIASMCGLFGFFGIPVYPVGNELAVETTYPVGEATSSGVVFMSGQLQGIVLVLVLQSIGTTIPVNERNNSKCTSDNLGDIPVLDMSVPVYVMLGYAGLVAIVYVVFFRTPYKRLNAETGD</sequence>
<organism evidence="7 8">
    <name type="scientific">Ciona intestinalis</name>
    <name type="common">Transparent sea squirt</name>
    <name type="synonym">Ascidia intestinalis</name>
    <dbReference type="NCBI Taxonomy" id="7719"/>
    <lineage>
        <taxon>Eukaryota</taxon>
        <taxon>Metazoa</taxon>
        <taxon>Chordata</taxon>
        <taxon>Tunicata</taxon>
        <taxon>Ascidiacea</taxon>
        <taxon>Phlebobranchia</taxon>
        <taxon>Cionidae</taxon>
        <taxon>Ciona</taxon>
    </lineage>
</organism>
<dbReference type="GeneTree" id="ENSGT01030000234625"/>
<dbReference type="AlphaFoldDB" id="F6PRI9"/>
<name>F6PRI9_CIOIN</name>
<feature type="transmembrane region" description="Helical" evidence="5">
    <location>
        <begin position="29"/>
        <end position="49"/>
    </location>
</feature>
<evidence type="ECO:0000256" key="5">
    <source>
        <dbReference type="SAM" id="Phobius"/>
    </source>
</evidence>
<dbReference type="HOGENOM" id="CLU_023132_3_2_1"/>
<evidence type="ECO:0000259" key="6">
    <source>
        <dbReference type="PROSITE" id="PS50850"/>
    </source>
</evidence>
<feature type="transmembrane region" description="Helical" evidence="5">
    <location>
        <begin position="340"/>
        <end position="359"/>
    </location>
</feature>
<dbReference type="CDD" id="cd17399">
    <property type="entry name" value="MFS_MFSD7"/>
    <property type="match status" value="1"/>
</dbReference>
<keyword evidence="4 5" id="KW-0472">Membrane</keyword>
<reference evidence="7" key="2">
    <citation type="journal article" date="2008" name="Genome Biol.">
        <title>Improved genome assembly and evidence-based global gene model set for the chordate Ciona intestinalis: new insight into intron and operon populations.</title>
        <authorList>
            <person name="Satou Y."/>
            <person name="Mineta K."/>
            <person name="Ogasawara M."/>
            <person name="Sasakura Y."/>
            <person name="Shoguchi E."/>
            <person name="Ueno K."/>
            <person name="Yamada L."/>
            <person name="Matsumoto J."/>
            <person name="Wasserscheid J."/>
            <person name="Dewar K."/>
            <person name="Wiley G.B."/>
            <person name="Macmil S.L."/>
            <person name="Roe B.A."/>
            <person name="Zeller R.W."/>
            <person name="Hastings K.E."/>
            <person name="Lemaire P."/>
            <person name="Lindquist E."/>
            <person name="Endo T."/>
            <person name="Hotta K."/>
            <person name="Inaba K."/>
        </authorList>
    </citation>
    <scope>NUCLEOTIDE SEQUENCE [LARGE SCALE GENOMIC DNA]</scope>
    <source>
        <strain evidence="7">wild type</strain>
    </source>
</reference>
<feature type="transmembrane region" description="Helical" evidence="5">
    <location>
        <begin position="317"/>
        <end position="334"/>
    </location>
</feature>
<protein>
    <recommendedName>
        <fullName evidence="6">Major facilitator superfamily (MFS) profile domain-containing protein</fullName>
    </recommendedName>
</protein>
<dbReference type="SUPFAM" id="SSF103473">
    <property type="entry name" value="MFS general substrate transporter"/>
    <property type="match status" value="1"/>
</dbReference>
<feature type="transmembrane region" description="Helical" evidence="5">
    <location>
        <begin position="96"/>
        <end position="114"/>
    </location>
</feature>
<evidence type="ECO:0000313" key="7">
    <source>
        <dbReference type="Ensembl" id="ENSCINP00000013081.3"/>
    </source>
</evidence>
<feature type="transmembrane region" description="Helical" evidence="5">
    <location>
        <begin position="69"/>
        <end position="89"/>
    </location>
</feature>
<feature type="transmembrane region" description="Helical" evidence="5">
    <location>
        <begin position="427"/>
        <end position="446"/>
    </location>
</feature>
<proteinExistence type="predicted"/>
<evidence type="ECO:0000256" key="4">
    <source>
        <dbReference type="ARBA" id="ARBA00023136"/>
    </source>
</evidence>
<accession>F6PRI9</accession>
<reference evidence="8" key="1">
    <citation type="journal article" date="2002" name="Science">
        <title>The draft genome of Ciona intestinalis: insights into chordate and vertebrate origins.</title>
        <authorList>
            <person name="Dehal P."/>
            <person name="Satou Y."/>
            <person name="Campbell R.K."/>
            <person name="Chapman J."/>
            <person name="Degnan B."/>
            <person name="De Tomaso A."/>
            <person name="Davidson B."/>
            <person name="Di Gregorio A."/>
            <person name="Gelpke M."/>
            <person name="Goodstein D.M."/>
            <person name="Harafuji N."/>
            <person name="Hastings K.E."/>
            <person name="Ho I."/>
            <person name="Hotta K."/>
            <person name="Huang W."/>
            <person name="Kawashima T."/>
            <person name="Lemaire P."/>
            <person name="Martinez D."/>
            <person name="Meinertzhagen I.A."/>
            <person name="Necula S."/>
            <person name="Nonaka M."/>
            <person name="Putnam N."/>
            <person name="Rash S."/>
            <person name="Saiga H."/>
            <person name="Satake M."/>
            <person name="Terry A."/>
            <person name="Yamada L."/>
            <person name="Wang H.G."/>
            <person name="Awazu S."/>
            <person name="Azumi K."/>
            <person name="Boore J."/>
            <person name="Branno M."/>
            <person name="Chin-Bow S."/>
            <person name="DeSantis R."/>
            <person name="Doyle S."/>
            <person name="Francino P."/>
            <person name="Keys D.N."/>
            <person name="Haga S."/>
            <person name="Hayashi H."/>
            <person name="Hino K."/>
            <person name="Imai K.S."/>
            <person name="Inaba K."/>
            <person name="Kano S."/>
            <person name="Kobayashi K."/>
            <person name="Kobayashi M."/>
            <person name="Lee B.I."/>
            <person name="Makabe K.W."/>
            <person name="Manohar C."/>
            <person name="Matassi G."/>
            <person name="Medina M."/>
            <person name="Mochizuki Y."/>
            <person name="Mount S."/>
            <person name="Morishita T."/>
            <person name="Miura S."/>
            <person name="Nakayama A."/>
            <person name="Nishizaka S."/>
            <person name="Nomoto H."/>
            <person name="Ohta F."/>
            <person name="Oishi K."/>
            <person name="Rigoutsos I."/>
            <person name="Sano M."/>
            <person name="Sasaki A."/>
            <person name="Sasakura Y."/>
            <person name="Shoguchi E."/>
            <person name="Shin-i T."/>
            <person name="Spagnuolo A."/>
            <person name="Stainier D."/>
            <person name="Suzuki M.M."/>
            <person name="Tassy O."/>
            <person name="Takatori N."/>
            <person name="Tokuoka M."/>
            <person name="Yagi K."/>
            <person name="Yoshizaki F."/>
            <person name="Wada S."/>
            <person name="Zhang C."/>
            <person name="Hyatt P.D."/>
            <person name="Larimer F."/>
            <person name="Detter C."/>
            <person name="Doggett N."/>
            <person name="Glavina T."/>
            <person name="Hawkins T."/>
            <person name="Richardson P."/>
            <person name="Lucas S."/>
            <person name="Kohara Y."/>
            <person name="Levine M."/>
            <person name="Satoh N."/>
            <person name="Rokhsar D.S."/>
        </authorList>
    </citation>
    <scope>NUCLEOTIDE SEQUENCE [LARGE SCALE GENOMIC DNA]</scope>
</reference>
<evidence type="ECO:0000256" key="3">
    <source>
        <dbReference type="ARBA" id="ARBA00022989"/>
    </source>
</evidence>
<feature type="transmembrane region" description="Helical" evidence="5">
    <location>
        <begin position="281"/>
        <end position="305"/>
    </location>
</feature>
<feature type="transmembrane region" description="Helical" evidence="5">
    <location>
        <begin position="379"/>
        <end position="398"/>
    </location>
</feature>
<evidence type="ECO:0000256" key="2">
    <source>
        <dbReference type="ARBA" id="ARBA00022692"/>
    </source>
</evidence>
<feature type="domain" description="Major facilitator superfamily (MFS) profile" evidence="6">
    <location>
        <begin position="27"/>
        <end position="452"/>
    </location>
</feature>
<reference evidence="7" key="4">
    <citation type="submission" date="2025-09" db="UniProtKB">
        <authorList>
            <consortium name="Ensembl"/>
        </authorList>
    </citation>
    <scope>IDENTIFICATION</scope>
</reference>
<dbReference type="Gene3D" id="1.20.1250.20">
    <property type="entry name" value="MFS general substrate transporter like domains"/>
    <property type="match status" value="1"/>
</dbReference>
<keyword evidence="8" id="KW-1185">Reference proteome</keyword>
<dbReference type="InParanoid" id="F6PRI9"/>
<keyword evidence="3 5" id="KW-1133">Transmembrane helix</keyword>
<feature type="transmembrane region" description="Helical" evidence="5">
    <location>
        <begin position="192"/>
        <end position="215"/>
    </location>
</feature>
<dbReference type="InterPro" id="IPR036259">
    <property type="entry name" value="MFS_trans_sf"/>
</dbReference>
<dbReference type="PANTHER" id="PTHR10924:SF6">
    <property type="entry name" value="SOLUTE CARRIER FAMILY 49 MEMBER A3"/>
    <property type="match status" value="1"/>
</dbReference>
<dbReference type="EMBL" id="EAAA01002669">
    <property type="status" value="NOT_ANNOTATED_CDS"/>
    <property type="molecule type" value="Genomic_DNA"/>
</dbReference>
<comment type="subcellular location">
    <subcellularLocation>
        <location evidence="1">Membrane</location>
        <topology evidence="1">Multi-pass membrane protein</topology>
    </subcellularLocation>
</comment>
<feature type="transmembrane region" description="Helical" evidence="5">
    <location>
        <begin position="247"/>
        <end position="269"/>
    </location>
</feature>
<dbReference type="InterPro" id="IPR020846">
    <property type="entry name" value="MFS_dom"/>
</dbReference>
<evidence type="ECO:0000313" key="8">
    <source>
        <dbReference type="Proteomes" id="UP000008144"/>
    </source>
</evidence>
<dbReference type="PROSITE" id="PS50850">
    <property type="entry name" value="MFS"/>
    <property type="match status" value="1"/>
</dbReference>
<dbReference type="PANTHER" id="PTHR10924">
    <property type="entry name" value="MAJOR FACILITATOR SUPERFAMILY PROTEIN-RELATED"/>
    <property type="match status" value="1"/>
</dbReference>
<keyword evidence="2 5" id="KW-0812">Transmembrane</keyword>
<dbReference type="InterPro" id="IPR011701">
    <property type="entry name" value="MFS"/>
</dbReference>
<dbReference type="Proteomes" id="UP000008144">
    <property type="component" value="Chromosome 8"/>
</dbReference>